<accession>A0A4Y2JZP9</accession>
<organism evidence="1 2">
    <name type="scientific">Araneus ventricosus</name>
    <name type="common">Orbweaver spider</name>
    <name type="synonym">Epeira ventricosa</name>
    <dbReference type="NCBI Taxonomy" id="182803"/>
    <lineage>
        <taxon>Eukaryota</taxon>
        <taxon>Metazoa</taxon>
        <taxon>Ecdysozoa</taxon>
        <taxon>Arthropoda</taxon>
        <taxon>Chelicerata</taxon>
        <taxon>Arachnida</taxon>
        <taxon>Araneae</taxon>
        <taxon>Araneomorphae</taxon>
        <taxon>Entelegynae</taxon>
        <taxon>Araneoidea</taxon>
        <taxon>Araneidae</taxon>
        <taxon>Araneus</taxon>
    </lineage>
</organism>
<reference evidence="1 2" key="1">
    <citation type="journal article" date="2019" name="Sci. Rep.">
        <title>Orb-weaving spider Araneus ventricosus genome elucidates the spidroin gene catalogue.</title>
        <authorList>
            <person name="Kono N."/>
            <person name="Nakamura H."/>
            <person name="Ohtoshi R."/>
            <person name="Moran D.A.P."/>
            <person name="Shinohara A."/>
            <person name="Yoshida Y."/>
            <person name="Fujiwara M."/>
            <person name="Mori M."/>
            <person name="Tomita M."/>
            <person name="Arakawa K."/>
        </authorList>
    </citation>
    <scope>NUCLEOTIDE SEQUENCE [LARGE SCALE GENOMIC DNA]</scope>
</reference>
<evidence type="ECO:0000313" key="2">
    <source>
        <dbReference type="Proteomes" id="UP000499080"/>
    </source>
</evidence>
<sequence length="179" mass="20395">MVPPNNGTRGIYTLNWIREDVIFFSEHALSMPTVQQRIPRLPLLDDFTPERGVRHLIHMFAFPEFFVRSRSVKCNHHSSVLHFPPILMKITPPGACAKARRVSESVAKQYRKRFHLSDSHQCSCGGIRTALHYAKECGNLFDSDQCSCGGIGTALHYARECALAMSWHMRKPAPNFEQE</sequence>
<proteinExistence type="predicted"/>
<dbReference type="AlphaFoldDB" id="A0A4Y2JZP9"/>
<evidence type="ECO:0000313" key="1">
    <source>
        <dbReference type="EMBL" id="GBM95550.1"/>
    </source>
</evidence>
<protein>
    <submittedName>
        <fullName evidence="1">Uncharacterized protein</fullName>
    </submittedName>
</protein>
<comment type="caution">
    <text evidence="1">The sequence shown here is derived from an EMBL/GenBank/DDBJ whole genome shotgun (WGS) entry which is preliminary data.</text>
</comment>
<gene>
    <name evidence="1" type="ORF">AVEN_249942_1</name>
</gene>
<keyword evidence="2" id="KW-1185">Reference proteome</keyword>
<dbReference type="Proteomes" id="UP000499080">
    <property type="component" value="Unassembled WGS sequence"/>
</dbReference>
<dbReference type="EMBL" id="BGPR01004068">
    <property type="protein sequence ID" value="GBM95550.1"/>
    <property type="molecule type" value="Genomic_DNA"/>
</dbReference>
<name>A0A4Y2JZP9_ARAVE</name>